<comment type="caution">
    <text evidence="2">The sequence shown here is derived from an EMBL/GenBank/DDBJ whole genome shotgun (WGS) entry which is preliminary data.</text>
</comment>
<evidence type="ECO:0000313" key="3">
    <source>
        <dbReference type="Proteomes" id="UP000614811"/>
    </source>
</evidence>
<dbReference type="AlphaFoldDB" id="A0A918S2C2"/>
<proteinExistence type="predicted"/>
<evidence type="ECO:0000313" key="2">
    <source>
        <dbReference type="EMBL" id="GHA21338.1"/>
    </source>
</evidence>
<keyword evidence="3" id="KW-1185">Reference proteome</keyword>
<reference evidence="2" key="2">
    <citation type="submission" date="2020-09" db="EMBL/GenBank/DDBJ databases">
        <authorList>
            <person name="Sun Q."/>
            <person name="Kim S."/>
        </authorList>
    </citation>
    <scope>NUCLEOTIDE SEQUENCE</scope>
    <source>
        <strain evidence="2">KCTC 12711</strain>
    </source>
</reference>
<name>A0A918S2C2_9GAMM</name>
<feature type="transmembrane region" description="Helical" evidence="1">
    <location>
        <begin position="7"/>
        <end position="27"/>
    </location>
</feature>
<feature type="transmembrane region" description="Helical" evidence="1">
    <location>
        <begin position="33"/>
        <end position="57"/>
    </location>
</feature>
<dbReference type="Proteomes" id="UP000614811">
    <property type="component" value="Unassembled WGS sequence"/>
</dbReference>
<keyword evidence="1" id="KW-0812">Transmembrane</keyword>
<dbReference type="EMBL" id="BMXA01000010">
    <property type="protein sequence ID" value="GHA21338.1"/>
    <property type="molecule type" value="Genomic_DNA"/>
</dbReference>
<sequence length="71" mass="8048">MPMLGSIINFVGAIGVLFVFMTIYEIFLEDGAFFGLVSFFAIPIPIVGSVLLFKFLIKMIRKESREKRKSI</sequence>
<evidence type="ECO:0000256" key="1">
    <source>
        <dbReference type="SAM" id="Phobius"/>
    </source>
</evidence>
<gene>
    <name evidence="2" type="ORF">GCM10008090_34050</name>
</gene>
<accession>A0A918S2C2</accession>
<keyword evidence="1" id="KW-0472">Membrane</keyword>
<keyword evidence="1" id="KW-1133">Transmembrane helix</keyword>
<reference evidence="2" key="1">
    <citation type="journal article" date="2014" name="Int. J. Syst. Evol. Microbiol.">
        <title>Complete genome sequence of Corynebacterium casei LMG S-19264T (=DSM 44701T), isolated from a smear-ripened cheese.</title>
        <authorList>
            <consortium name="US DOE Joint Genome Institute (JGI-PGF)"/>
            <person name="Walter F."/>
            <person name="Albersmeier A."/>
            <person name="Kalinowski J."/>
            <person name="Ruckert C."/>
        </authorList>
    </citation>
    <scope>NUCLEOTIDE SEQUENCE</scope>
    <source>
        <strain evidence="2">KCTC 12711</strain>
    </source>
</reference>
<organism evidence="2 3">
    <name type="scientific">Arenicella chitinivorans</name>
    <dbReference type="NCBI Taxonomy" id="1329800"/>
    <lineage>
        <taxon>Bacteria</taxon>
        <taxon>Pseudomonadati</taxon>
        <taxon>Pseudomonadota</taxon>
        <taxon>Gammaproteobacteria</taxon>
        <taxon>Arenicellales</taxon>
        <taxon>Arenicellaceae</taxon>
        <taxon>Arenicella</taxon>
    </lineage>
</organism>
<protein>
    <submittedName>
        <fullName evidence="2">Uncharacterized protein</fullName>
    </submittedName>
</protein>